<dbReference type="SUPFAM" id="SSF52172">
    <property type="entry name" value="CheY-like"/>
    <property type="match status" value="1"/>
</dbReference>
<dbReference type="Proteomes" id="UP000002318">
    <property type="component" value="Chromosome"/>
</dbReference>
<dbReference type="GO" id="GO:0005829">
    <property type="term" value="C:cytosol"/>
    <property type="evidence" value="ECO:0007669"/>
    <property type="project" value="TreeGrafter"/>
</dbReference>
<evidence type="ECO:0000259" key="14">
    <source>
        <dbReference type="PROSITE" id="PS50110"/>
    </source>
</evidence>
<reference evidence="16 17" key="1">
    <citation type="journal article" date="2010" name="Stand. Genomic Sci.">
        <title>Complete genome sequence of Spirochaeta smaragdinae type strain (SEBR 4228).</title>
        <authorList>
            <person name="Mavromatis K."/>
            <person name="Yasawong M."/>
            <person name="Chertkov O."/>
            <person name="Lapidus A."/>
            <person name="Lucas S."/>
            <person name="Nolan M."/>
            <person name="Del Rio T.G."/>
            <person name="Tice H."/>
            <person name="Cheng J.F."/>
            <person name="Pitluck S."/>
            <person name="Liolios K."/>
            <person name="Ivanova N."/>
            <person name="Tapia R."/>
            <person name="Han C."/>
            <person name="Bruce D."/>
            <person name="Goodwin L."/>
            <person name="Pati A."/>
            <person name="Chen A."/>
            <person name="Palaniappan K."/>
            <person name="Land M."/>
            <person name="Hauser L."/>
            <person name="Chang Y.J."/>
            <person name="Jeffries C.D."/>
            <person name="Detter J.C."/>
            <person name="Rohde M."/>
            <person name="Brambilla E."/>
            <person name="Spring S."/>
            <person name="Goker M."/>
            <person name="Sikorski J."/>
            <person name="Woyke T."/>
            <person name="Bristow J."/>
            <person name="Eisen J.A."/>
            <person name="Markowitz V."/>
            <person name="Hugenholtz P."/>
            <person name="Klenk H.P."/>
            <person name="Kyrpides N.C."/>
        </authorList>
    </citation>
    <scope>NUCLEOTIDE SEQUENCE [LARGE SCALE GENOMIC DNA]</scope>
    <source>
        <strain evidence="17">DSM 11293 / JCM 15392 / SEBR 4228</strain>
    </source>
</reference>
<dbReference type="FunFam" id="3.40.50.2300:FF:000001">
    <property type="entry name" value="DNA-binding response regulator PhoB"/>
    <property type="match status" value="1"/>
</dbReference>
<evidence type="ECO:0000256" key="4">
    <source>
        <dbReference type="ARBA" id="ARBA00023012"/>
    </source>
</evidence>
<evidence type="ECO:0000256" key="10">
    <source>
        <dbReference type="ARBA" id="ARBA00037471"/>
    </source>
</evidence>
<dbReference type="EMBL" id="CP002116">
    <property type="protein sequence ID" value="ADK81227.1"/>
    <property type="molecule type" value="Genomic_DNA"/>
</dbReference>
<evidence type="ECO:0000313" key="16">
    <source>
        <dbReference type="EMBL" id="ADK81227.1"/>
    </source>
</evidence>
<dbReference type="SMART" id="SM00862">
    <property type="entry name" value="Trans_reg_C"/>
    <property type="match status" value="1"/>
</dbReference>
<dbReference type="SMART" id="SM00448">
    <property type="entry name" value="REC"/>
    <property type="match status" value="1"/>
</dbReference>
<feature type="domain" description="Response regulatory" evidence="14">
    <location>
        <begin position="3"/>
        <end position="117"/>
    </location>
</feature>
<dbReference type="InterPro" id="IPR011006">
    <property type="entry name" value="CheY-like_superfamily"/>
</dbReference>
<keyword evidence="8" id="KW-0010">Activator</keyword>
<keyword evidence="7 13" id="KW-0238">DNA-binding</keyword>
<dbReference type="CDD" id="cd00383">
    <property type="entry name" value="trans_reg_C"/>
    <property type="match status" value="1"/>
</dbReference>
<organism evidence="16 17">
    <name type="scientific">Sediminispirochaeta smaragdinae (strain DSM 11293 / JCM 15392 / SEBR 4228)</name>
    <name type="common">Spirochaeta smaragdinae</name>
    <dbReference type="NCBI Taxonomy" id="573413"/>
    <lineage>
        <taxon>Bacteria</taxon>
        <taxon>Pseudomonadati</taxon>
        <taxon>Spirochaetota</taxon>
        <taxon>Spirochaetia</taxon>
        <taxon>Spirochaetales</taxon>
        <taxon>Spirochaetaceae</taxon>
        <taxon>Sediminispirochaeta</taxon>
    </lineage>
</organism>
<proteinExistence type="predicted"/>
<dbReference type="GO" id="GO:0006355">
    <property type="term" value="P:regulation of DNA-templated transcription"/>
    <property type="evidence" value="ECO:0007669"/>
    <property type="project" value="InterPro"/>
</dbReference>
<dbReference type="Pfam" id="PF00072">
    <property type="entry name" value="Response_reg"/>
    <property type="match status" value="1"/>
</dbReference>
<evidence type="ECO:0000256" key="7">
    <source>
        <dbReference type="ARBA" id="ARBA00023125"/>
    </source>
</evidence>
<keyword evidence="9" id="KW-0804">Transcription</keyword>
<dbReference type="eggNOG" id="COG0745">
    <property type="taxonomic scope" value="Bacteria"/>
</dbReference>
<dbReference type="AlphaFoldDB" id="E1R341"/>
<evidence type="ECO:0000256" key="8">
    <source>
        <dbReference type="ARBA" id="ARBA00023159"/>
    </source>
</evidence>
<keyword evidence="3 12" id="KW-0597">Phosphoprotein</keyword>
<evidence type="ECO:0000256" key="12">
    <source>
        <dbReference type="PROSITE-ProRule" id="PRU00169"/>
    </source>
</evidence>
<dbReference type="InterPro" id="IPR001867">
    <property type="entry name" value="OmpR/PhoB-type_DNA-bd"/>
</dbReference>
<keyword evidence="2" id="KW-0963">Cytoplasm</keyword>
<dbReference type="PROSITE" id="PS51755">
    <property type="entry name" value="OMPR_PHOB"/>
    <property type="match status" value="1"/>
</dbReference>
<dbReference type="PANTHER" id="PTHR48111:SF49">
    <property type="entry name" value="HEME RESPONSE REGULATOR HSSR"/>
    <property type="match status" value="1"/>
</dbReference>
<keyword evidence="6" id="KW-0843">Virulence</keyword>
<dbReference type="RefSeq" id="WP_013254691.1">
    <property type="nucleotide sequence ID" value="NC_014364.1"/>
</dbReference>
<dbReference type="GO" id="GO:0000156">
    <property type="term" value="F:phosphorelay response regulator activity"/>
    <property type="evidence" value="ECO:0007669"/>
    <property type="project" value="TreeGrafter"/>
</dbReference>
<dbReference type="CDD" id="cd17574">
    <property type="entry name" value="REC_OmpR"/>
    <property type="match status" value="1"/>
</dbReference>
<gene>
    <name evidence="16" type="ordered locus">Spirs_2107</name>
</gene>
<dbReference type="Gene3D" id="3.40.50.2300">
    <property type="match status" value="1"/>
</dbReference>
<dbReference type="InterPro" id="IPR001789">
    <property type="entry name" value="Sig_transdc_resp-reg_receiver"/>
</dbReference>
<evidence type="ECO:0000256" key="6">
    <source>
        <dbReference type="ARBA" id="ARBA00023026"/>
    </source>
</evidence>
<evidence type="ECO:0000256" key="13">
    <source>
        <dbReference type="PROSITE-ProRule" id="PRU01091"/>
    </source>
</evidence>
<evidence type="ECO:0000256" key="2">
    <source>
        <dbReference type="ARBA" id="ARBA00022490"/>
    </source>
</evidence>
<dbReference type="GO" id="GO:0000976">
    <property type="term" value="F:transcription cis-regulatory region binding"/>
    <property type="evidence" value="ECO:0007669"/>
    <property type="project" value="TreeGrafter"/>
</dbReference>
<feature type="DNA-binding region" description="OmpR/PhoB-type" evidence="13">
    <location>
        <begin position="125"/>
        <end position="222"/>
    </location>
</feature>
<evidence type="ECO:0000256" key="11">
    <source>
        <dbReference type="ARBA" id="ARBA00039976"/>
    </source>
</evidence>
<dbReference type="Pfam" id="PF00486">
    <property type="entry name" value="Trans_reg_C"/>
    <property type="match status" value="1"/>
</dbReference>
<name>E1R341_SEDSS</name>
<dbReference type="PANTHER" id="PTHR48111">
    <property type="entry name" value="REGULATOR OF RPOS"/>
    <property type="match status" value="1"/>
</dbReference>
<dbReference type="InterPro" id="IPR036388">
    <property type="entry name" value="WH-like_DNA-bd_sf"/>
</dbReference>
<evidence type="ECO:0000259" key="15">
    <source>
        <dbReference type="PROSITE" id="PS51755"/>
    </source>
</evidence>
<evidence type="ECO:0000256" key="9">
    <source>
        <dbReference type="ARBA" id="ARBA00023163"/>
    </source>
</evidence>
<protein>
    <recommendedName>
        <fullName evidence="11">Heme response regulator HssR</fullName>
    </recommendedName>
</protein>
<dbReference type="STRING" id="573413.Spirs_2107"/>
<dbReference type="PROSITE" id="PS50110">
    <property type="entry name" value="RESPONSE_REGULATORY"/>
    <property type="match status" value="1"/>
</dbReference>
<evidence type="ECO:0000256" key="5">
    <source>
        <dbReference type="ARBA" id="ARBA00023015"/>
    </source>
</evidence>
<dbReference type="KEGG" id="ssm:Spirs_2107"/>
<dbReference type="Gene3D" id="1.10.10.10">
    <property type="entry name" value="Winged helix-like DNA-binding domain superfamily/Winged helix DNA-binding domain"/>
    <property type="match status" value="1"/>
</dbReference>
<feature type="domain" description="OmpR/PhoB-type" evidence="15">
    <location>
        <begin position="125"/>
        <end position="222"/>
    </location>
</feature>
<dbReference type="HOGENOM" id="CLU_000445_30_3_12"/>
<evidence type="ECO:0000256" key="3">
    <source>
        <dbReference type="ARBA" id="ARBA00022553"/>
    </source>
</evidence>
<dbReference type="InterPro" id="IPR039420">
    <property type="entry name" value="WalR-like"/>
</dbReference>
<keyword evidence="17" id="KW-1185">Reference proteome</keyword>
<feature type="modified residue" description="4-aspartylphosphate" evidence="12">
    <location>
        <position position="52"/>
    </location>
</feature>
<comment type="function">
    <text evidence="10">Member of the two-component regulatory system HssS/HssR involved in intracellular heme homeostasis and tempering of staphylococcal virulence. Phosphorylated HssR binds to a direct repeat sequence within hrtAB promoter and activates the expression of hrtAB, an efflux pump, in response to extracellular heme, hemin, hemoglobin or blood.</text>
</comment>
<dbReference type="GO" id="GO:0032993">
    <property type="term" value="C:protein-DNA complex"/>
    <property type="evidence" value="ECO:0007669"/>
    <property type="project" value="TreeGrafter"/>
</dbReference>
<accession>E1R341</accession>
<evidence type="ECO:0000313" key="17">
    <source>
        <dbReference type="Proteomes" id="UP000002318"/>
    </source>
</evidence>
<evidence type="ECO:0000256" key="1">
    <source>
        <dbReference type="ARBA" id="ARBA00004496"/>
    </source>
</evidence>
<dbReference type="OrthoDB" id="341603at2"/>
<keyword evidence="4" id="KW-0902">Two-component regulatory system</keyword>
<sequence length="227" mass="26273">MFCILVVEDDENTRKLMKTIFLLNGYKVFVAKDGIDALDKIQDHHIDLIVLDLMMPRMDGYEFTTTLRKANNNVPILMVTAKEAPADKKKGFLVGTDDYMVKPVDEEEMLLRVKALLRRSRIVNEHRLTIGGTELDYDSFTVFREGTGIELPNKEFMLLYKLLSYPNKIFTRRSLMDELWDINSESDIRTVDVHINRLRDRFKDNPDFGIVTVRGLGYKAVSKVCTE</sequence>
<comment type="subcellular location">
    <subcellularLocation>
        <location evidence="1">Cytoplasm</location>
    </subcellularLocation>
</comment>
<keyword evidence="5" id="KW-0805">Transcription regulation</keyword>